<sequence>MRNPVLSSLLLLAACAAPDIEGREPEPAAAATDSERGSGPWAKSFSPPLALDTERLHLEPLSPEHVELDFAALMGSREHLQRTLGWGDWPREDFTVAENRVDLERHWAEFEAREGYAYTVLSPDRSKCLGCIYLVALPVPADDVAALAYWVIEPELATDLDRHLLESLTAWFERDWPLRRVCLIESAANPRGRALARELGFGPDDGEFGAMTDAGGGDHLLVWTRGR</sequence>
<feature type="domain" description="N-acetyltransferase" evidence="2">
    <location>
        <begin position="55"/>
        <end position="201"/>
    </location>
</feature>
<evidence type="ECO:0000313" key="3">
    <source>
        <dbReference type="EMBL" id="QDU69013.1"/>
    </source>
</evidence>
<dbReference type="Pfam" id="PF13302">
    <property type="entry name" value="Acetyltransf_3"/>
    <property type="match status" value="1"/>
</dbReference>
<dbReference type="InterPro" id="IPR016181">
    <property type="entry name" value="Acyl_CoA_acyltransferase"/>
</dbReference>
<proteinExistence type="predicted"/>
<gene>
    <name evidence="3" type="ORF">Pla133_41290</name>
</gene>
<dbReference type="KEGG" id="pbap:Pla133_41290"/>
<dbReference type="AlphaFoldDB" id="A0A518BPX8"/>
<accession>A0A518BPX8</accession>
<dbReference type="SUPFAM" id="SSF55729">
    <property type="entry name" value="Acyl-CoA N-acyltransferases (Nat)"/>
    <property type="match status" value="1"/>
</dbReference>
<feature type="region of interest" description="Disordered" evidence="1">
    <location>
        <begin position="23"/>
        <end position="43"/>
    </location>
</feature>
<organism evidence="3 4">
    <name type="scientific">Engelhardtia mirabilis</name>
    <dbReference type="NCBI Taxonomy" id="2528011"/>
    <lineage>
        <taxon>Bacteria</taxon>
        <taxon>Pseudomonadati</taxon>
        <taxon>Planctomycetota</taxon>
        <taxon>Planctomycetia</taxon>
        <taxon>Planctomycetia incertae sedis</taxon>
        <taxon>Engelhardtia</taxon>
    </lineage>
</organism>
<dbReference type="GO" id="GO:0016747">
    <property type="term" value="F:acyltransferase activity, transferring groups other than amino-acyl groups"/>
    <property type="evidence" value="ECO:0007669"/>
    <property type="project" value="InterPro"/>
</dbReference>
<dbReference type="Gene3D" id="3.40.630.30">
    <property type="match status" value="1"/>
</dbReference>
<reference evidence="3 4" key="1">
    <citation type="submission" date="2019-02" db="EMBL/GenBank/DDBJ databases">
        <title>Deep-cultivation of Planctomycetes and their phenomic and genomic characterization uncovers novel biology.</title>
        <authorList>
            <person name="Wiegand S."/>
            <person name="Jogler M."/>
            <person name="Boedeker C."/>
            <person name="Pinto D."/>
            <person name="Vollmers J."/>
            <person name="Rivas-Marin E."/>
            <person name="Kohn T."/>
            <person name="Peeters S.H."/>
            <person name="Heuer A."/>
            <person name="Rast P."/>
            <person name="Oberbeckmann S."/>
            <person name="Bunk B."/>
            <person name="Jeske O."/>
            <person name="Meyerdierks A."/>
            <person name="Storesund J.E."/>
            <person name="Kallscheuer N."/>
            <person name="Luecker S."/>
            <person name="Lage O.M."/>
            <person name="Pohl T."/>
            <person name="Merkel B.J."/>
            <person name="Hornburger P."/>
            <person name="Mueller R.-W."/>
            <person name="Bruemmer F."/>
            <person name="Labrenz M."/>
            <person name="Spormann A.M."/>
            <person name="Op den Camp H."/>
            <person name="Overmann J."/>
            <person name="Amann R."/>
            <person name="Jetten M.S.M."/>
            <person name="Mascher T."/>
            <person name="Medema M.H."/>
            <person name="Devos D.P."/>
            <person name="Kaster A.-K."/>
            <person name="Ovreas L."/>
            <person name="Rohde M."/>
            <person name="Galperin M.Y."/>
            <person name="Jogler C."/>
        </authorList>
    </citation>
    <scope>NUCLEOTIDE SEQUENCE [LARGE SCALE GENOMIC DNA]</scope>
    <source>
        <strain evidence="3 4">Pla133</strain>
    </source>
</reference>
<keyword evidence="4" id="KW-1185">Reference proteome</keyword>
<dbReference type="RefSeq" id="WP_145068532.1">
    <property type="nucleotide sequence ID" value="NZ_CP036287.1"/>
</dbReference>
<dbReference type="InterPro" id="IPR000182">
    <property type="entry name" value="GNAT_dom"/>
</dbReference>
<evidence type="ECO:0000259" key="2">
    <source>
        <dbReference type="Pfam" id="PF13302"/>
    </source>
</evidence>
<evidence type="ECO:0000256" key="1">
    <source>
        <dbReference type="SAM" id="MobiDB-lite"/>
    </source>
</evidence>
<name>A0A518BPX8_9BACT</name>
<dbReference type="PROSITE" id="PS51257">
    <property type="entry name" value="PROKAR_LIPOPROTEIN"/>
    <property type="match status" value="1"/>
</dbReference>
<evidence type="ECO:0000313" key="4">
    <source>
        <dbReference type="Proteomes" id="UP000316921"/>
    </source>
</evidence>
<dbReference type="Proteomes" id="UP000316921">
    <property type="component" value="Chromosome"/>
</dbReference>
<dbReference type="EMBL" id="CP036287">
    <property type="protein sequence ID" value="QDU69013.1"/>
    <property type="molecule type" value="Genomic_DNA"/>
</dbReference>
<protein>
    <recommendedName>
        <fullName evidence="2">N-acetyltransferase domain-containing protein</fullName>
    </recommendedName>
</protein>